<feature type="region of interest" description="Disordered" evidence="1">
    <location>
        <begin position="30"/>
        <end position="64"/>
    </location>
</feature>
<name>A0A0L0FTI6_9EUKA</name>
<proteinExistence type="predicted"/>
<protein>
    <submittedName>
        <fullName evidence="2">Uncharacterized protein</fullName>
    </submittedName>
</protein>
<gene>
    <name evidence="2" type="ORF">SARC_07524</name>
</gene>
<evidence type="ECO:0000256" key="1">
    <source>
        <dbReference type="SAM" id="MobiDB-lite"/>
    </source>
</evidence>
<dbReference type="AlphaFoldDB" id="A0A0L0FTI6"/>
<dbReference type="GeneID" id="25908028"/>
<organism evidence="2 3">
    <name type="scientific">Sphaeroforma arctica JP610</name>
    <dbReference type="NCBI Taxonomy" id="667725"/>
    <lineage>
        <taxon>Eukaryota</taxon>
        <taxon>Ichthyosporea</taxon>
        <taxon>Ichthyophonida</taxon>
        <taxon>Sphaeroforma</taxon>
    </lineage>
</organism>
<dbReference type="Proteomes" id="UP000054560">
    <property type="component" value="Unassembled WGS sequence"/>
</dbReference>
<dbReference type="RefSeq" id="XP_014154004.1">
    <property type="nucleotide sequence ID" value="XM_014298529.1"/>
</dbReference>
<feature type="region of interest" description="Disordered" evidence="1">
    <location>
        <begin position="102"/>
        <end position="168"/>
    </location>
</feature>
<evidence type="ECO:0000313" key="2">
    <source>
        <dbReference type="EMBL" id="KNC80102.1"/>
    </source>
</evidence>
<sequence>MDEKEAFEMSLMLEPRVSTTIATDYYPAKKHARTGSTASTNSLLSPSTPLGKSSPPHSPKSNCISQSMNAIANGIESFTYDSLTSKISSSSADSLQVITHKHAHPESDGVSLTSGDSATSPTSPRLRKPFIFSSKVKVSDEQSHETVNVTDRTDGVAQPTRDRAEHVL</sequence>
<feature type="compositionally biased region" description="Low complexity" evidence="1">
    <location>
        <begin position="36"/>
        <end position="50"/>
    </location>
</feature>
<evidence type="ECO:0000313" key="3">
    <source>
        <dbReference type="Proteomes" id="UP000054560"/>
    </source>
</evidence>
<accession>A0A0L0FTI6</accession>
<reference evidence="2 3" key="1">
    <citation type="submission" date="2011-02" db="EMBL/GenBank/DDBJ databases">
        <title>The Genome Sequence of Sphaeroforma arctica JP610.</title>
        <authorList>
            <consortium name="The Broad Institute Genome Sequencing Platform"/>
            <person name="Russ C."/>
            <person name="Cuomo C."/>
            <person name="Young S.K."/>
            <person name="Zeng Q."/>
            <person name="Gargeya S."/>
            <person name="Alvarado L."/>
            <person name="Berlin A."/>
            <person name="Chapman S.B."/>
            <person name="Chen Z."/>
            <person name="Freedman E."/>
            <person name="Gellesch M."/>
            <person name="Goldberg J."/>
            <person name="Griggs A."/>
            <person name="Gujja S."/>
            <person name="Heilman E."/>
            <person name="Heiman D."/>
            <person name="Howarth C."/>
            <person name="Mehta T."/>
            <person name="Neiman D."/>
            <person name="Pearson M."/>
            <person name="Roberts A."/>
            <person name="Saif S."/>
            <person name="Shea T."/>
            <person name="Shenoy N."/>
            <person name="Sisk P."/>
            <person name="Stolte C."/>
            <person name="Sykes S."/>
            <person name="White J."/>
            <person name="Yandava C."/>
            <person name="Burger G."/>
            <person name="Gray M.W."/>
            <person name="Holland P.W.H."/>
            <person name="King N."/>
            <person name="Lang F.B.F."/>
            <person name="Roger A.J."/>
            <person name="Ruiz-Trillo I."/>
            <person name="Haas B."/>
            <person name="Nusbaum C."/>
            <person name="Birren B."/>
        </authorList>
    </citation>
    <scope>NUCLEOTIDE SEQUENCE [LARGE SCALE GENOMIC DNA]</scope>
    <source>
        <strain evidence="2 3">JP610</strain>
    </source>
</reference>
<keyword evidence="3" id="KW-1185">Reference proteome</keyword>
<dbReference type="EMBL" id="KQ242200">
    <property type="protein sequence ID" value="KNC80102.1"/>
    <property type="molecule type" value="Genomic_DNA"/>
</dbReference>
<feature type="compositionally biased region" description="Polar residues" evidence="1">
    <location>
        <begin position="110"/>
        <end position="123"/>
    </location>
</feature>